<keyword evidence="4" id="KW-1185">Reference proteome</keyword>
<reference evidence="3 4" key="1">
    <citation type="journal article" date="2013" name="BMC Genomics">
        <title>The genome and transcriptome of the pine saprophyte Ophiostoma piceae, and a comparison with the bark beetle-associated pine pathogen Grosmannia clavigera.</title>
        <authorList>
            <person name="Haridas S."/>
            <person name="Wang Y."/>
            <person name="Lim L."/>
            <person name="Massoumi Alamouti S."/>
            <person name="Jackman S."/>
            <person name="Docking R."/>
            <person name="Robertson G."/>
            <person name="Birol I."/>
            <person name="Bohlmann J."/>
            <person name="Breuil C."/>
        </authorList>
    </citation>
    <scope>NUCLEOTIDE SEQUENCE [LARGE SCALE GENOMIC DNA]</scope>
    <source>
        <strain evidence="3 4">UAMH 11346</strain>
    </source>
</reference>
<name>S3CPT3_OPHP1</name>
<dbReference type="OMA" id="IAETCEM"/>
<evidence type="ECO:0000313" key="4">
    <source>
        <dbReference type="Proteomes" id="UP000016923"/>
    </source>
</evidence>
<evidence type="ECO:0000313" key="3">
    <source>
        <dbReference type="EMBL" id="EPE02600.1"/>
    </source>
</evidence>
<dbReference type="EMBL" id="KE148176">
    <property type="protein sequence ID" value="EPE02600.1"/>
    <property type="molecule type" value="Genomic_DNA"/>
</dbReference>
<organism evidence="3 4">
    <name type="scientific">Ophiostoma piceae (strain UAMH 11346)</name>
    <name type="common">Sap stain fungus</name>
    <dbReference type="NCBI Taxonomy" id="1262450"/>
    <lineage>
        <taxon>Eukaryota</taxon>
        <taxon>Fungi</taxon>
        <taxon>Dikarya</taxon>
        <taxon>Ascomycota</taxon>
        <taxon>Pezizomycotina</taxon>
        <taxon>Sordariomycetes</taxon>
        <taxon>Sordariomycetidae</taxon>
        <taxon>Ophiostomatales</taxon>
        <taxon>Ophiostomataceae</taxon>
        <taxon>Ophiostoma</taxon>
    </lineage>
</organism>
<dbReference type="HOGENOM" id="CLU_023307_0_0_1"/>
<evidence type="ECO:0000256" key="1">
    <source>
        <dbReference type="SAM" id="SignalP"/>
    </source>
</evidence>
<proteinExistence type="predicted"/>
<dbReference type="eggNOG" id="ENOG502RMDP">
    <property type="taxonomic scope" value="Eukaryota"/>
</dbReference>
<keyword evidence="1" id="KW-0732">Signal</keyword>
<feature type="signal peptide" evidence="1">
    <location>
        <begin position="1"/>
        <end position="20"/>
    </location>
</feature>
<dbReference type="STRING" id="1262450.S3CPT3"/>
<dbReference type="InterPro" id="IPR054293">
    <property type="entry name" value="DUF7029"/>
</dbReference>
<gene>
    <name evidence="3" type="ORF">F503_06576</name>
</gene>
<feature type="domain" description="DUF7029" evidence="2">
    <location>
        <begin position="59"/>
        <end position="156"/>
    </location>
</feature>
<evidence type="ECO:0000259" key="2">
    <source>
        <dbReference type="Pfam" id="PF22974"/>
    </source>
</evidence>
<dbReference type="Pfam" id="PF22974">
    <property type="entry name" value="DUF7029"/>
    <property type="match status" value="1"/>
</dbReference>
<dbReference type="AlphaFoldDB" id="S3CPT3"/>
<dbReference type="VEuPathDB" id="FungiDB:F503_06576"/>
<sequence length="458" mass="48376">MTFSLSSLAVVAALAGPALANFNLQPKNYGHKRHNFLPSNIVSMQYGGADTSYVNVSLSTTHPAIMLEELSTVSSVDCDDYSVSVAFNNSAAFKEATDEWKLTKDGLLFITNHLGDCDVELERGFFLADSIASDNKTLTIVAKTTKQQINDTATDIEIHFKGLPQTKVTPATLTSNCTADVASRTKRQIVATPSLTIAHSVSLPPTVLFSEAPLTLTADKATISASATLSGTIRYSILTFTLKEFTVDFDTSLSTELGLDLVLTGAYNATPKYSAPALEYDVISVPGILTIGPELLFDVGVAVAVDAALAATAKVGASITDGNVHIDVLNQGLTTTSGWVPEFTHSVNISENAHASIDPFVDVTVGIACKILDGLLDLSVALEAQPRFNNEFILAATQSESGNATSTAITTGGGSGSCANGVEVVSDFQFSLIAIVTQFWSDTIYSVNVPVANECYNF</sequence>
<accession>S3CPT3</accession>
<dbReference type="OrthoDB" id="160645at2759"/>
<protein>
    <recommendedName>
        <fullName evidence="2">DUF7029 domain-containing protein</fullName>
    </recommendedName>
</protein>
<dbReference type="Proteomes" id="UP000016923">
    <property type="component" value="Unassembled WGS sequence"/>
</dbReference>
<feature type="chain" id="PRO_5004507378" description="DUF7029 domain-containing protein" evidence="1">
    <location>
        <begin position="21"/>
        <end position="458"/>
    </location>
</feature>